<proteinExistence type="predicted"/>
<keyword evidence="3" id="KW-0560">Oxidoreductase</keyword>
<dbReference type="PANTHER" id="PTHR20883">
    <property type="entry name" value="PHYTANOYL-COA DIOXYGENASE DOMAIN CONTAINING 1"/>
    <property type="match status" value="1"/>
</dbReference>
<evidence type="ECO:0000256" key="2">
    <source>
        <dbReference type="ARBA" id="ARBA00023004"/>
    </source>
</evidence>
<comment type="caution">
    <text evidence="3">The sequence shown here is derived from an EMBL/GenBank/DDBJ whole genome shotgun (WGS) entry which is preliminary data.</text>
</comment>
<keyword evidence="2" id="KW-0408">Iron</keyword>
<dbReference type="RefSeq" id="WP_342160607.1">
    <property type="nucleotide sequence ID" value="NZ_JBCDNA010000002.1"/>
</dbReference>
<dbReference type="Proteomes" id="UP001474120">
    <property type="component" value="Unassembled WGS sequence"/>
</dbReference>
<organism evidence="3 4">
    <name type="scientific">Lutimonas vermicola</name>
    <dbReference type="NCBI Taxonomy" id="414288"/>
    <lineage>
        <taxon>Bacteria</taxon>
        <taxon>Pseudomonadati</taxon>
        <taxon>Bacteroidota</taxon>
        <taxon>Flavobacteriia</taxon>
        <taxon>Flavobacteriales</taxon>
        <taxon>Flavobacteriaceae</taxon>
        <taxon>Lutimonas</taxon>
    </lineage>
</organism>
<evidence type="ECO:0000256" key="1">
    <source>
        <dbReference type="ARBA" id="ARBA00022723"/>
    </source>
</evidence>
<evidence type="ECO:0000313" key="4">
    <source>
        <dbReference type="Proteomes" id="UP001474120"/>
    </source>
</evidence>
<dbReference type="Gene3D" id="2.60.120.620">
    <property type="entry name" value="q2cbj1_9rhob like domain"/>
    <property type="match status" value="1"/>
</dbReference>
<accession>A0ABU9L3V4</accession>
<dbReference type="InterPro" id="IPR008775">
    <property type="entry name" value="Phytyl_CoA_dOase-like"/>
</dbReference>
<keyword evidence="4" id="KW-1185">Reference proteome</keyword>
<sequence>MNDQQYARDFWEQGYLVIENFFTDGLMDHLNQVILAHFGRNPDWEHSDDFIQKSATEVIPWFPLREGDVNFQPIEKDELLKNLTKRILGKGWESLYLMVMFSKQGTQGQAWHQDSPPENSSRFNLNRLFYTHDINMKTGGQTIVYPGSHKMGELPAGNPHEDLENQIVLSPKKGTLVIIHGHCWHRVLPIKGEYRVSANARAIPDGTPKDITDIAVYRNIRYRFSTQEVIEERQK</sequence>
<dbReference type="GO" id="GO:0051213">
    <property type="term" value="F:dioxygenase activity"/>
    <property type="evidence" value="ECO:0007669"/>
    <property type="project" value="UniProtKB-KW"/>
</dbReference>
<dbReference type="SUPFAM" id="SSF51197">
    <property type="entry name" value="Clavaminate synthase-like"/>
    <property type="match status" value="1"/>
</dbReference>
<evidence type="ECO:0000313" key="3">
    <source>
        <dbReference type="EMBL" id="MEL4456465.1"/>
    </source>
</evidence>
<dbReference type="PANTHER" id="PTHR20883:SF15">
    <property type="entry name" value="PHYTANOYL-COA DIOXYGENASE DOMAIN-CONTAINING PROTEIN 1"/>
    <property type="match status" value="1"/>
</dbReference>
<name>A0ABU9L3V4_9FLAO</name>
<keyword evidence="3" id="KW-0223">Dioxygenase</keyword>
<keyword evidence="1" id="KW-0479">Metal-binding</keyword>
<dbReference type="EMBL" id="JBCDNA010000002">
    <property type="protein sequence ID" value="MEL4456465.1"/>
    <property type="molecule type" value="Genomic_DNA"/>
</dbReference>
<reference evidence="3 4" key="1">
    <citation type="submission" date="2024-04" db="EMBL/GenBank/DDBJ databases">
        <title>whole genome sequencing of Lutimonas vermicola strain IMCC1616.</title>
        <authorList>
            <person name="Bae S.S."/>
        </authorList>
    </citation>
    <scope>NUCLEOTIDE SEQUENCE [LARGE SCALE GENOMIC DNA]</scope>
    <source>
        <strain evidence="3 4">IMCC1616</strain>
    </source>
</reference>
<gene>
    <name evidence="3" type="ORF">AABB81_11195</name>
</gene>
<dbReference type="Pfam" id="PF05721">
    <property type="entry name" value="PhyH"/>
    <property type="match status" value="1"/>
</dbReference>
<protein>
    <submittedName>
        <fullName evidence="3">Phytanoyl-CoA dioxygenase family protein</fullName>
    </submittedName>
</protein>